<gene>
    <name evidence="2" type="ORF">PLEOSDRAFT_1090355</name>
</gene>
<evidence type="ECO:0000256" key="1">
    <source>
        <dbReference type="SAM" id="MobiDB-lite"/>
    </source>
</evidence>
<proteinExistence type="predicted"/>
<accession>A0A067NLP6</accession>
<protein>
    <submittedName>
        <fullName evidence="2">Uncharacterized protein</fullName>
    </submittedName>
</protein>
<organism evidence="2 3">
    <name type="scientific">Pleurotus ostreatus (strain PC15)</name>
    <name type="common">Oyster mushroom</name>
    <dbReference type="NCBI Taxonomy" id="1137138"/>
    <lineage>
        <taxon>Eukaryota</taxon>
        <taxon>Fungi</taxon>
        <taxon>Dikarya</taxon>
        <taxon>Basidiomycota</taxon>
        <taxon>Agaricomycotina</taxon>
        <taxon>Agaricomycetes</taxon>
        <taxon>Agaricomycetidae</taxon>
        <taxon>Agaricales</taxon>
        <taxon>Pleurotineae</taxon>
        <taxon>Pleurotaceae</taxon>
        <taxon>Pleurotus</taxon>
    </lineage>
</organism>
<feature type="compositionally biased region" description="Polar residues" evidence="1">
    <location>
        <begin position="83"/>
        <end position="95"/>
    </location>
</feature>
<feature type="region of interest" description="Disordered" evidence="1">
    <location>
        <begin position="1"/>
        <end position="95"/>
    </location>
</feature>
<evidence type="ECO:0000313" key="3">
    <source>
        <dbReference type="Proteomes" id="UP000027073"/>
    </source>
</evidence>
<evidence type="ECO:0000313" key="2">
    <source>
        <dbReference type="EMBL" id="KDQ24531.1"/>
    </source>
</evidence>
<dbReference type="Proteomes" id="UP000027073">
    <property type="component" value="Unassembled WGS sequence"/>
</dbReference>
<dbReference type="AlphaFoldDB" id="A0A067NLP6"/>
<feature type="non-terminal residue" evidence="2">
    <location>
        <position position="179"/>
    </location>
</feature>
<sequence>MYSSSDNDSSTEEESTQTSRGRTNVLRRRSGAANSQQSRAESNHPRVPPVQVSGPRSDSRSRSPQPKRHLSFTRSRSPAPRPLTSSNLEPSSRRSTASMNLFSRLSTGSAHRSMLPTAIELEVPLWNNLSSMSIYIDARRGAECLILLASTVVAAGKIASLRTTGPAPYTYSDDILWAS</sequence>
<reference evidence="3" key="1">
    <citation type="journal article" date="2014" name="Proc. Natl. Acad. Sci. U.S.A.">
        <title>Extensive sampling of basidiomycete genomes demonstrates inadequacy of the white-rot/brown-rot paradigm for wood decay fungi.</title>
        <authorList>
            <person name="Riley R."/>
            <person name="Salamov A.A."/>
            <person name="Brown D.W."/>
            <person name="Nagy L.G."/>
            <person name="Floudas D."/>
            <person name="Held B.W."/>
            <person name="Levasseur A."/>
            <person name="Lombard V."/>
            <person name="Morin E."/>
            <person name="Otillar R."/>
            <person name="Lindquist E.A."/>
            <person name="Sun H."/>
            <person name="LaButti K.M."/>
            <person name="Schmutz J."/>
            <person name="Jabbour D."/>
            <person name="Luo H."/>
            <person name="Baker S.E."/>
            <person name="Pisabarro A.G."/>
            <person name="Walton J.D."/>
            <person name="Blanchette R.A."/>
            <person name="Henrissat B."/>
            <person name="Martin F."/>
            <person name="Cullen D."/>
            <person name="Hibbett D.S."/>
            <person name="Grigoriev I.V."/>
        </authorList>
    </citation>
    <scope>NUCLEOTIDE SEQUENCE [LARGE SCALE GENOMIC DNA]</scope>
    <source>
        <strain evidence="3">PC15</strain>
    </source>
</reference>
<dbReference type="HOGENOM" id="CLU_1506955_0_0_1"/>
<dbReference type="InParanoid" id="A0A067NLP6"/>
<dbReference type="EMBL" id="KL198011">
    <property type="protein sequence ID" value="KDQ24531.1"/>
    <property type="molecule type" value="Genomic_DNA"/>
</dbReference>
<dbReference type="VEuPathDB" id="FungiDB:PLEOSDRAFT_1090355"/>
<name>A0A067NLP6_PLEO1</name>